<dbReference type="GO" id="GO:0003677">
    <property type="term" value="F:DNA binding"/>
    <property type="evidence" value="ECO:0007669"/>
    <property type="project" value="UniProtKB-KW"/>
</dbReference>
<dbReference type="PROSITE" id="PS50932">
    <property type="entry name" value="HTH_LACI_2"/>
    <property type="match status" value="1"/>
</dbReference>
<evidence type="ECO:0000256" key="2">
    <source>
        <dbReference type="ARBA" id="ARBA00023125"/>
    </source>
</evidence>
<dbReference type="SUPFAM" id="SSF47413">
    <property type="entry name" value="lambda repressor-like DNA-binding domains"/>
    <property type="match status" value="1"/>
</dbReference>
<dbReference type="InterPro" id="IPR046335">
    <property type="entry name" value="LacI/GalR-like_sensor"/>
</dbReference>
<evidence type="ECO:0000256" key="1">
    <source>
        <dbReference type="ARBA" id="ARBA00023015"/>
    </source>
</evidence>
<dbReference type="SMART" id="SM00354">
    <property type="entry name" value="HTH_LACI"/>
    <property type="match status" value="1"/>
</dbReference>
<dbReference type="PANTHER" id="PTHR30146">
    <property type="entry name" value="LACI-RELATED TRANSCRIPTIONAL REPRESSOR"/>
    <property type="match status" value="1"/>
</dbReference>
<evidence type="ECO:0000259" key="4">
    <source>
        <dbReference type="PROSITE" id="PS50932"/>
    </source>
</evidence>
<dbReference type="EMBL" id="JBGGTQ010000008">
    <property type="protein sequence ID" value="MEZ0493918.1"/>
    <property type="molecule type" value="Genomic_DNA"/>
</dbReference>
<dbReference type="InterPro" id="IPR000843">
    <property type="entry name" value="HTH_LacI"/>
</dbReference>
<dbReference type="CDD" id="cd06267">
    <property type="entry name" value="PBP1_LacI_sugar_binding-like"/>
    <property type="match status" value="1"/>
</dbReference>
<gene>
    <name evidence="5" type="ORF">AB2L28_16910</name>
</gene>
<comment type="caution">
    <text evidence="5">The sequence shown here is derived from an EMBL/GenBank/DDBJ whole genome shotgun (WGS) entry which is preliminary data.</text>
</comment>
<dbReference type="Gene3D" id="3.40.50.2300">
    <property type="match status" value="2"/>
</dbReference>
<dbReference type="Proteomes" id="UP001566476">
    <property type="component" value="Unassembled WGS sequence"/>
</dbReference>
<dbReference type="InterPro" id="IPR028082">
    <property type="entry name" value="Peripla_BP_I"/>
</dbReference>
<evidence type="ECO:0000256" key="3">
    <source>
        <dbReference type="ARBA" id="ARBA00023163"/>
    </source>
</evidence>
<keyword evidence="6" id="KW-1185">Reference proteome</keyword>
<sequence length="324" mass="33715">MAAAAGVSRSTVSYVLSGSTRHSFPEETRRRVEEAASRLAYIPHAAARSLRGGDYHCVLVALGRLPFAGNVDRLLGQLTDALAQRGRSLLTWTAGGGARLADVLRDVNPGVVVEVMPLTADDRSAARGAGIPVLSIAHSVEHLERAVGALQVQHLVALGHRRLAHVTVEDALLATLSANRAQGVRLAARAHGLAVPPHVVPGALTDAGEALRPVLRRWVGGRHPVTAVCCFNDLFAGAVLLAAAREGIDVPGDLSVVGVDADPFGALLTPTLSSVRYDFAGAAAFIADSIRSELDRGAPGGGRDRMLDLVAAGSTGPAPRRRTP</sequence>
<dbReference type="Pfam" id="PF13377">
    <property type="entry name" value="Peripla_BP_3"/>
    <property type="match status" value="1"/>
</dbReference>
<organism evidence="5 6">
    <name type="scientific">Kineococcus mangrovi</name>
    <dbReference type="NCBI Taxonomy" id="1660183"/>
    <lineage>
        <taxon>Bacteria</taxon>
        <taxon>Bacillati</taxon>
        <taxon>Actinomycetota</taxon>
        <taxon>Actinomycetes</taxon>
        <taxon>Kineosporiales</taxon>
        <taxon>Kineosporiaceae</taxon>
        <taxon>Kineococcus</taxon>
    </lineage>
</organism>
<dbReference type="PANTHER" id="PTHR30146:SF153">
    <property type="entry name" value="LACTOSE OPERON REPRESSOR"/>
    <property type="match status" value="1"/>
</dbReference>
<dbReference type="InterPro" id="IPR010982">
    <property type="entry name" value="Lambda_DNA-bd_dom_sf"/>
</dbReference>
<dbReference type="SUPFAM" id="SSF53822">
    <property type="entry name" value="Periplasmic binding protein-like I"/>
    <property type="match status" value="1"/>
</dbReference>
<accession>A0ABV4I859</accession>
<dbReference type="Pfam" id="PF00356">
    <property type="entry name" value="LacI"/>
    <property type="match status" value="1"/>
</dbReference>
<evidence type="ECO:0000313" key="5">
    <source>
        <dbReference type="EMBL" id="MEZ0493918.1"/>
    </source>
</evidence>
<evidence type="ECO:0000313" key="6">
    <source>
        <dbReference type="Proteomes" id="UP001566476"/>
    </source>
</evidence>
<reference evidence="5 6" key="1">
    <citation type="submission" date="2024-07" db="EMBL/GenBank/DDBJ databases">
        <authorList>
            <person name="Thanompreechachai J."/>
            <person name="Duangmal K."/>
        </authorList>
    </citation>
    <scope>NUCLEOTIDE SEQUENCE [LARGE SCALE GENOMIC DNA]</scope>
    <source>
        <strain evidence="5 6">TBRC 1896</strain>
    </source>
</reference>
<dbReference type="RefSeq" id="WP_370720153.1">
    <property type="nucleotide sequence ID" value="NZ_JBGGTQ010000008.1"/>
</dbReference>
<keyword evidence="3" id="KW-0804">Transcription</keyword>
<dbReference type="CDD" id="cd01392">
    <property type="entry name" value="HTH_LacI"/>
    <property type="match status" value="1"/>
</dbReference>
<dbReference type="Gene3D" id="1.10.260.40">
    <property type="entry name" value="lambda repressor-like DNA-binding domains"/>
    <property type="match status" value="1"/>
</dbReference>
<keyword evidence="2 5" id="KW-0238">DNA-binding</keyword>
<feature type="domain" description="HTH lacI-type" evidence="4">
    <location>
        <begin position="1"/>
        <end position="52"/>
    </location>
</feature>
<proteinExistence type="predicted"/>
<protein>
    <submittedName>
        <fullName evidence="5">LacI family DNA-binding transcriptional regulator</fullName>
    </submittedName>
</protein>
<keyword evidence="1" id="KW-0805">Transcription regulation</keyword>
<name>A0ABV4I859_9ACTN</name>